<feature type="compositionally biased region" description="Polar residues" evidence="1">
    <location>
        <begin position="44"/>
        <end position="53"/>
    </location>
</feature>
<dbReference type="EMBL" id="GEDC01025222">
    <property type="protein sequence ID" value="JAS12076.1"/>
    <property type="molecule type" value="Transcribed_RNA"/>
</dbReference>
<feature type="non-terminal residue" evidence="2">
    <location>
        <position position="1"/>
    </location>
</feature>
<evidence type="ECO:0000256" key="1">
    <source>
        <dbReference type="SAM" id="MobiDB-lite"/>
    </source>
</evidence>
<organism evidence="2">
    <name type="scientific">Clastoptera arizonana</name>
    <name type="common">Arizona spittle bug</name>
    <dbReference type="NCBI Taxonomy" id="38151"/>
    <lineage>
        <taxon>Eukaryota</taxon>
        <taxon>Metazoa</taxon>
        <taxon>Ecdysozoa</taxon>
        <taxon>Arthropoda</taxon>
        <taxon>Hexapoda</taxon>
        <taxon>Insecta</taxon>
        <taxon>Pterygota</taxon>
        <taxon>Neoptera</taxon>
        <taxon>Paraneoptera</taxon>
        <taxon>Hemiptera</taxon>
        <taxon>Auchenorrhyncha</taxon>
        <taxon>Cercopoidea</taxon>
        <taxon>Clastopteridae</taxon>
        <taxon>Clastoptera</taxon>
    </lineage>
</organism>
<feature type="compositionally biased region" description="Basic and acidic residues" evidence="1">
    <location>
        <begin position="103"/>
        <end position="118"/>
    </location>
</feature>
<evidence type="ECO:0000313" key="2">
    <source>
        <dbReference type="EMBL" id="JAS12076.1"/>
    </source>
</evidence>
<feature type="region of interest" description="Disordered" evidence="1">
    <location>
        <begin position="32"/>
        <end position="53"/>
    </location>
</feature>
<proteinExistence type="predicted"/>
<reference evidence="2" key="1">
    <citation type="submission" date="2015-12" db="EMBL/GenBank/DDBJ databases">
        <title>De novo transcriptome assembly of four potential Pierce s Disease insect vectors from Arizona vineyards.</title>
        <authorList>
            <person name="Tassone E.E."/>
        </authorList>
    </citation>
    <scope>NUCLEOTIDE SEQUENCE</scope>
</reference>
<protein>
    <submittedName>
        <fullName evidence="2">Uncharacterized protein</fullName>
    </submittedName>
</protein>
<sequence>SCTKSKSINEPFHSASSISYDHKSKCISNIQNSCTKSKSKNERTNNANNELSKSINNEPSIFKYSKHEIKYSQIPPIKIKPNKTKSEKMLSVYNTYCIDRSDKSVHKPQEKNENKKLSDTPTVNFPQKILEIKSQYSDLLKTSSEISTKNSSKLGFSNIKGKKVIKERDGTVISFGKKKLSSCDDKNFESLPQQNEKIISNTKKDTIKSLINIPVPKTKKVNSSGKSVNTEMNKHFSKIREIPIKVEELSQQNIDKNTTTIESRVKIKSFNNKNNLSNISKISGGLAPMNKIVFTLSKSNIKKSHKTK</sequence>
<accession>A0A1B6CF36</accession>
<name>A0A1B6CF36_9HEMI</name>
<dbReference type="AlphaFoldDB" id="A0A1B6CF36"/>
<feature type="region of interest" description="Disordered" evidence="1">
    <location>
        <begin position="103"/>
        <end position="122"/>
    </location>
</feature>
<gene>
    <name evidence="2" type="ORF">g.8270</name>
</gene>